<gene>
    <name evidence="6" type="ORF">FIV50_11375</name>
</gene>
<accession>A0A4Y5YS92</accession>
<evidence type="ECO:0000256" key="1">
    <source>
        <dbReference type="ARBA" id="ARBA00022729"/>
    </source>
</evidence>
<feature type="compositionally biased region" description="Low complexity" evidence="2">
    <location>
        <begin position="321"/>
        <end position="338"/>
    </location>
</feature>
<dbReference type="InterPro" id="IPR029051">
    <property type="entry name" value="DUF4352"/>
</dbReference>
<dbReference type="InterPro" id="IPR018929">
    <property type="entry name" value="DUF2510"/>
</dbReference>
<feature type="compositionally biased region" description="Low complexity" evidence="2">
    <location>
        <begin position="55"/>
        <end position="67"/>
    </location>
</feature>
<evidence type="ECO:0000259" key="4">
    <source>
        <dbReference type="Pfam" id="PF10708"/>
    </source>
</evidence>
<feature type="region of interest" description="Disordered" evidence="2">
    <location>
        <begin position="311"/>
        <end position="338"/>
    </location>
</feature>
<feature type="region of interest" description="Disordered" evidence="2">
    <location>
        <begin position="1"/>
        <end position="174"/>
    </location>
</feature>
<keyword evidence="3" id="KW-0812">Transmembrane</keyword>
<proteinExistence type="predicted"/>
<feature type="domain" description="DUF4352" evidence="5">
    <location>
        <begin position="353"/>
        <end position="450"/>
    </location>
</feature>
<dbReference type="Pfam" id="PF11611">
    <property type="entry name" value="DUF4352"/>
    <property type="match status" value="1"/>
</dbReference>
<dbReference type="Gene3D" id="2.60.40.1240">
    <property type="match status" value="1"/>
</dbReference>
<evidence type="ECO:0000259" key="5">
    <source>
        <dbReference type="Pfam" id="PF11611"/>
    </source>
</evidence>
<evidence type="ECO:0000313" key="7">
    <source>
        <dbReference type="Proteomes" id="UP000316125"/>
    </source>
</evidence>
<dbReference type="AlphaFoldDB" id="A0A4Y5YS92"/>
<dbReference type="Proteomes" id="UP000316125">
    <property type="component" value="Chromosome"/>
</dbReference>
<evidence type="ECO:0000313" key="6">
    <source>
        <dbReference type="EMBL" id="QDE35333.1"/>
    </source>
</evidence>
<keyword evidence="3" id="KW-1133">Transmembrane helix</keyword>
<sequence length="464" mass="47152">MTTPAGWYDDGSGRQRWWDGTQWTEHFAPVVESAESAADEHAGGSAEDQATSIGSESAESADHASSAGFPESAADAETAASIESVAAVESQSWNTPAPSDSDADAQPPVEVPADDAVVPQPESSWSASETPAEAPGNAPEPEFTAPGGATPPDDTVPPYAGGAPSYPGAAAPAQPQEYPVAPGYPGAAAPSYPGNAAYAPAGQQYGAPTGYPAAYGATAPAAPSGPSILGLVGLGLAALGTILSCIPVIFWLGWLLLGVGFIVSLISLFLKGKKWPGISGLILSVVGAIIAVVMFFVIVFATVSEAVRDLPTAPPSSDSDTGTGTEEQGTGTPEVVEGEMGSPVAINQMTATSEVTIHSATWATSDGSSIPSTNGGYVILDVTFTGVSGTSYLSAFNFGIETAEGVEGTYDYYVDGIVAEELEPGDTIDGKITFDVAQSESYDVIFTDELLQEVTRITVVPSAG</sequence>
<feature type="transmembrane region" description="Helical" evidence="3">
    <location>
        <begin position="281"/>
        <end position="303"/>
    </location>
</feature>
<dbReference type="OrthoDB" id="4966970at2"/>
<reference evidence="6 7" key="1">
    <citation type="submission" date="2019-06" db="EMBL/GenBank/DDBJ databases">
        <title>Complete genome of Microbacterium foliorum M2.</title>
        <authorList>
            <person name="Cao G."/>
        </authorList>
    </citation>
    <scope>NUCLEOTIDE SEQUENCE [LARGE SCALE GENOMIC DNA]</scope>
    <source>
        <strain evidence="6 7">M2</strain>
    </source>
</reference>
<name>A0A4Y5YS92_9MICO</name>
<feature type="compositionally biased region" description="Low complexity" evidence="2">
    <location>
        <begin position="129"/>
        <end position="142"/>
    </location>
</feature>
<keyword evidence="1" id="KW-0732">Signal</keyword>
<feature type="compositionally biased region" description="Low complexity" evidence="2">
    <location>
        <begin position="76"/>
        <end position="90"/>
    </location>
</feature>
<evidence type="ECO:0000256" key="2">
    <source>
        <dbReference type="SAM" id="MobiDB-lite"/>
    </source>
</evidence>
<evidence type="ECO:0000256" key="3">
    <source>
        <dbReference type="SAM" id="Phobius"/>
    </source>
</evidence>
<feature type="compositionally biased region" description="Low complexity" evidence="2">
    <location>
        <begin position="157"/>
        <end position="174"/>
    </location>
</feature>
<protein>
    <submittedName>
        <fullName evidence="6">DUF2510 domain-containing protein</fullName>
    </submittedName>
</protein>
<keyword evidence="3" id="KW-0472">Membrane</keyword>
<feature type="transmembrane region" description="Helical" evidence="3">
    <location>
        <begin position="248"/>
        <end position="269"/>
    </location>
</feature>
<dbReference type="Pfam" id="PF10708">
    <property type="entry name" value="DUF2510"/>
    <property type="match status" value="1"/>
</dbReference>
<dbReference type="EMBL" id="CP041040">
    <property type="protein sequence ID" value="QDE35333.1"/>
    <property type="molecule type" value="Genomic_DNA"/>
</dbReference>
<dbReference type="RefSeq" id="WP_140037527.1">
    <property type="nucleotide sequence ID" value="NZ_CP041040.1"/>
</dbReference>
<dbReference type="InterPro" id="IPR029050">
    <property type="entry name" value="Immunoprotect_excell_Ig-like"/>
</dbReference>
<organism evidence="6 7">
    <name type="scientific">Microbacterium foliorum</name>
    <dbReference type="NCBI Taxonomy" id="104336"/>
    <lineage>
        <taxon>Bacteria</taxon>
        <taxon>Bacillati</taxon>
        <taxon>Actinomycetota</taxon>
        <taxon>Actinomycetes</taxon>
        <taxon>Micrococcales</taxon>
        <taxon>Microbacteriaceae</taxon>
        <taxon>Microbacterium</taxon>
    </lineage>
</organism>
<feature type="domain" description="DUF2510" evidence="4">
    <location>
        <begin position="5"/>
        <end position="33"/>
    </location>
</feature>